<dbReference type="GO" id="GO:0009446">
    <property type="term" value="P:putrescine biosynthetic process"/>
    <property type="evidence" value="ECO:0007669"/>
    <property type="project" value="InterPro"/>
</dbReference>
<evidence type="ECO:0008006" key="4">
    <source>
        <dbReference type="Google" id="ProtNLM"/>
    </source>
</evidence>
<evidence type="ECO:0000256" key="2">
    <source>
        <dbReference type="SAM" id="MobiDB-lite"/>
    </source>
</evidence>
<dbReference type="InterPro" id="IPR007466">
    <property type="entry name" value="Peptidyl-Arg-deiminase_porph"/>
</dbReference>
<protein>
    <recommendedName>
        <fullName evidence="4">Agmatine deiminase</fullName>
    </recommendedName>
</protein>
<accession>A0A7S3L211</accession>
<organism evidence="3">
    <name type="scientific">Amphora coffeiformis</name>
    <dbReference type="NCBI Taxonomy" id="265554"/>
    <lineage>
        <taxon>Eukaryota</taxon>
        <taxon>Sar</taxon>
        <taxon>Stramenopiles</taxon>
        <taxon>Ochrophyta</taxon>
        <taxon>Bacillariophyta</taxon>
        <taxon>Bacillariophyceae</taxon>
        <taxon>Bacillariophycidae</taxon>
        <taxon>Thalassiophysales</taxon>
        <taxon>Catenulaceae</taxon>
        <taxon>Amphora</taxon>
    </lineage>
</organism>
<feature type="compositionally biased region" description="Basic and acidic residues" evidence="2">
    <location>
        <begin position="36"/>
        <end position="54"/>
    </location>
</feature>
<dbReference type="PANTHER" id="PTHR31377:SF0">
    <property type="entry name" value="AGMATINE DEIMINASE-RELATED"/>
    <property type="match status" value="1"/>
</dbReference>
<dbReference type="GO" id="GO:0047632">
    <property type="term" value="F:agmatine deiminase activity"/>
    <property type="evidence" value="ECO:0007669"/>
    <property type="project" value="TreeGrafter"/>
</dbReference>
<keyword evidence="1" id="KW-0378">Hydrolase</keyword>
<feature type="compositionally biased region" description="Polar residues" evidence="2">
    <location>
        <begin position="67"/>
        <end position="77"/>
    </location>
</feature>
<dbReference type="SUPFAM" id="SSF55909">
    <property type="entry name" value="Pentein"/>
    <property type="match status" value="1"/>
</dbReference>
<dbReference type="PANTHER" id="PTHR31377">
    <property type="entry name" value="AGMATINE DEIMINASE-RELATED"/>
    <property type="match status" value="1"/>
</dbReference>
<dbReference type="AlphaFoldDB" id="A0A7S3L211"/>
<dbReference type="Pfam" id="PF04371">
    <property type="entry name" value="PAD_porph"/>
    <property type="match status" value="1"/>
</dbReference>
<dbReference type="GO" id="GO:0004668">
    <property type="term" value="F:protein-arginine deiminase activity"/>
    <property type="evidence" value="ECO:0007669"/>
    <property type="project" value="InterPro"/>
</dbReference>
<sequence length="428" mass="49227">MVVLVTMLSRAYKKLHGRRRRRRSYTPVASASSRTQQRETRHGEDSYYTEHDGNYDEDMDTNKGALDSSTAAPNFTMPSEEERHEGTWLQWPHTYGWDRHRNVLQRYEKIWIDMTRALHTGERVHIIVYNQRQLRRVRRILLKEQDTTTGGGGRMIIDISQIDFWVYPTDDVWVRDNGPLFVYDHRRNDDKLVVQDWMFNGWGGKAEYNYDDTIPTNVARDLGLPRIPVHMVNEGGSIEVDGRGTLMAKKSSILNPNRNPGLSQADAEDYFRTYLGVSHFIWLEGQMIGADITDDHIDGTARFAGSEDNDDIENNPIIVTMARDDFLHPSEYDVLKQAVNAEGRPFRLVHLPITKKLIGKDPGIYVNYYVGNEVVLVPMYDDENDAEALRILADVYPHRKIQGINMVELYKDGGAAHCVTMQQPLGRS</sequence>
<proteinExistence type="predicted"/>
<dbReference type="Gene3D" id="3.75.10.10">
    <property type="entry name" value="L-arginine/glycine Amidinotransferase, Chain A"/>
    <property type="match status" value="1"/>
</dbReference>
<feature type="region of interest" description="Disordered" evidence="2">
    <location>
        <begin position="15"/>
        <end position="81"/>
    </location>
</feature>
<gene>
    <name evidence="3" type="ORF">ACOF00016_LOCUS6292</name>
</gene>
<reference evidence="3" key="1">
    <citation type="submission" date="2021-01" db="EMBL/GenBank/DDBJ databases">
        <authorList>
            <person name="Corre E."/>
            <person name="Pelletier E."/>
            <person name="Niang G."/>
            <person name="Scheremetjew M."/>
            <person name="Finn R."/>
            <person name="Kale V."/>
            <person name="Holt S."/>
            <person name="Cochrane G."/>
            <person name="Meng A."/>
            <person name="Brown T."/>
            <person name="Cohen L."/>
        </authorList>
    </citation>
    <scope>NUCLEOTIDE SEQUENCE</scope>
    <source>
        <strain evidence="3">CCMP127</strain>
    </source>
</reference>
<name>A0A7S3L211_9STRA</name>
<evidence type="ECO:0000256" key="1">
    <source>
        <dbReference type="ARBA" id="ARBA00022801"/>
    </source>
</evidence>
<feature type="compositionally biased region" description="Basic residues" evidence="2">
    <location>
        <begin position="15"/>
        <end position="24"/>
    </location>
</feature>
<dbReference type="EMBL" id="HBIM01007389">
    <property type="protein sequence ID" value="CAE0408556.1"/>
    <property type="molecule type" value="Transcribed_RNA"/>
</dbReference>
<evidence type="ECO:0000313" key="3">
    <source>
        <dbReference type="EMBL" id="CAE0408556.1"/>
    </source>
</evidence>